<evidence type="ECO:0000313" key="1">
    <source>
        <dbReference type="EMBL" id="GAF26660.1"/>
    </source>
</evidence>
<name>A0A0S6UEM6_NEOTH</name>
<sequence>MYAGAPADIKNFILNQIDGLKVYLQKGIKASRGVDVDLVGFGPFKQLVVDGVQNY</sequence>
<reference evidence="1" key="1">
    <citation type="journal article" date="2014" name="Gene">
        <title>Genome-guided analysis of transformation efficiency and carbon dioxide assimilation by Moorella thermoacetica Y72.</title>
        <authorList>
            <person name="Tsukahara K."/>
            <person name="Kita A."/>
            <person name="Nakashimada Y."/>
            <person name="Hoshino T."/>
            <person name="Murakami K."/>
        </authorList>
    </citation>
    <scope>NUCLEOTIDE SEQUENCE [LARGE SCALE GENOMIC DNA]</scope>
    <source>
        <strain evidence="1">Y72</strain>
    </source>
</reference>
<dbReference type="Proteomes" id="UP000063718">
    <property type="component" value="Unassembled WGS sequence"/>
</dbReference>
<accession>A0A0S6UEM6</accession>
<dbReference type="InterPro" id="IPR049744">
    <property type="entry name" value="CC/Se_fam"/>
</dbReference>
<dbReference type="EMBL" id="DF238840">
    <property type="protein sequence ID" value="GAF26660.1"/>
    <property type="molecule type" value="Genomic_DNA"/>
</dbReference>
<protein>
    <submittedName>
        <fullName evidence="1">Phosphoribosylformimino-5-aminoimidazole carboxamide ribonucleotide (ProFAR) isomerase</fullName>
    </submittedName>
</protein>
<gene>
    <name evidence="1" type="ORF">MTY_2000</name>
</gene>
<dbReference type="GO" id="GO:0016853">
    <property type="term" value="F:isomerase activity"/>
    <property type="evidence" value="ECO:0007669"/>
    <property type="project" value="UniProtKB-KW"/>
</dbReference>
<proteinExistence type="predicted"/>
<keyword evidence="1" id="KW-0413">Isomerase</keyword>
<organism evidence="1">
    <name type="scientific">Moorella thermoacetica Y72</name>
    <dbReference type="NCBI Taxonomy" id="1325331"/>
    <lineage>
        <taxon>Bacteria</taxon>
        <taxon>Bacillati</taxon>
        <taxon>Bacillota</taxon>
        <taxon>Clostridia</taxon>
        <taxon>Neomoorellales</taxon>
        <taxon>Neomoorellaceae</taxon>
        <taxon>Neomoorella</taxon>
    </lineage>
</organism>
<dbReference type="AlphaFoldDB" id="A0A0S6UEM6"/>
<dbReference type="NCBIfam" id="NF041239">
    <property type="entry name" value="Moor_selen_rel"/>
    <property type="match status" value="1"/>
</dbReference>